<dbReference type="Gene3D" id="3.40.50.300">
    <property type="entry name" value="P-loop containing nucleotide triphosphate hydrolases"/>
    <property type="match status" value="1"/>
</dbReference>
<dbReference type="InterPro" id="IPR027417">
    <property type="entry name" value="P-loop_NTPase"/>
</dbReference>
<dbReference type="Proteomes" id="UP001187531">
    <property type="component" value="Unassembled WGS sequence"/>
</dbReference>
<dbReference type="InterPro" id="IPR014001">
    <property type="entry name" value="Helicase_ATP-bd"/>
</dbReference>
<keyword evidence="1" id="KW-0378">Hydrolase</keyword>
<proteinExistence type="predicted"/>
<evidence type="ECO:0000256" key="1">
    <source>
        <dbReference type="ARBA" id="ARBA00022801"/>
    </source>
</evidence>
<organism evidence="4 5">
    <name type="scientific">Artemia franciscana</name>
    <name type="common">Brine shrimp</name>
    <name type="synonym">Artemia sanfranciscana</name>
    <dbReference type="NCBI Taxonomy" id="6661"/>
    <lineage>
        <taxon>Eukaryota</taxon>
        <taxon>Metazoa</taxon>
        <taxon>Ecdysozoa</taxon>
        <taxon>Arthropoda</taxon>
        <taxon>Crustacea</taxon>
        <taxon>Branchiopoda</taxon>
        <taxon>Anostraca</taxon>
        <taxon>Artemiidae</taxon>
        <taxon>Artemia</taxon>
    </lineage>
</organism>
<keyword evidence="5" id="KW-1185">Reference proteome</keyword>
<protein>
    <recommendedName>
        <fullName evidence="3">Helicase ATP-binding domain-containing protein</fullName>
    </recommendedName>
</protein>
<reference evidence="4" key="1">
    <citation type="submission" date="2023-07" db="EMBL/GenBank/DDBJ databases">
        <title>Chromosome-level genome assembly of Artemia franciscana.</title>
        <authorList>
            <person name="Jo E."/>
        </authorList>
    </citation>
    <scope>NUCLEOTIDE SEQUENCE</scope>
    <source>
        <tissue evidence="4">Whole body</tissue>
    </source>
</reference>
<dbReference type="EMBL" id="JAVRJZ010000018">
    <property type="protein sequence ID" value="KAK2708344.1"/>
    <property type="molecule type" value="Genomic_DNA"/>
</dbReference>
<evidence type="ECO:0000313" key="5">
    <source>
        <dbReference type="Proteomes" id="UP001187531"/>
    </source>
</evidence>
<dbReference type="GO" id="GO:0004386">
    <property type="term" value="F:helicase activity"/>
    <property type="evidence" value="ECO:0007669"/>
    <property type="project" value="UniProtKB-KW"/>
</dbReference>
<dbReference type="Pfam" id="PF00270">
    <property type="entry name" value="DEAD"/>
    <property type="match status" value="1"/>
</dbReference>
<keyword evidence="2" id="KW-0547">Nucleotide-binding</keyword>
<comment type="caution">
    <text evidence="4">The sequence shown here is derived from an EMBL/GenBank/DDBJ whole genome shotgun (WGS) entry which is preliminary data.</text>
</comment>
<dbReference type="InterPro" id="IPR011545">
    <property type="entry name" value="DEAD/DEAH_box_helicase_dom"/>
</dbReference>
<keyword evidence="2" id="KW-0067">ATP-binding</keyword>
<dbReference type="GO" id="GO:0016787">
    <property type="term" value="F:hydrolase activity"/>
    <property type="evidence" value="ECO:0007669"/>
    <property type="project" value="UniProtKB-KW"/>
</dbReference>
<gene>
    <name evidence="4" type="ORF">QYM36_014080</name>
</gene>
<accession>A0AA88KZV5</accession>
<evidence type="ECO:0000259" key="3">
    <source>
        <dbReference type="PROSITE" id="PS51192"/>
    </source>
</evidence>
<name>A0AA88KZV5_ARTSF</name>
<evidence type="ECO:0000256" key="2">
    <source>
        <dbReference type="ARBA" id="ARBA00022806"/>
    </source>
</evidence>
<dbReference type="GO" id="GO:0005524">
    <property type="term" value="F:ATP binding"/>
    <property type="evidence" value="ECO:0007669"/>
    <property type="project" value="InterPro"/>
</dbReference>
<dbReference type="PANTHER" id="PTHR47958">
    <property type="entry name" value="ATP-DEPENDENT RNA HELICASE DBP3"/>
    <property type="match status" value="1"/>
</dbReference>
<keyword evidence="2" id="KW-0347">Helicase</keyword>
<evidence type="ECO:0000313" key="4">
    <source>
        <dbReference type="EMBL" id="KAK2708344.1"/>
    </source>
</evidence>
<sequence>MVGVASTGSGKTLAYILPSIVHIKNMPKLKRGDGPIALILAPTRELAQQIKVVADKYGASSHIRSICIFGGSPKGPQIRNLQQGTELCIATPGRMNEFLEKK</sequence>
<dbReference type="PROSITE" id="PS51192">
    <property type="entry name" value="HELICASE_ATP_BIND_1"/>
    <property type="match status" value="1"/>
</dbReference>
<dbReference type="SUPFAM" id="SSF52540">
    <property type="entry name" value="P-loop containing nucleoside triphosphate hydrolases"/>
    <property type="match status" value="1"/>
</dbReference>
<dbReference type="AlphaFoldDB" id="A0AA88KZV5"/>
<feature type="domain" description="Helicase ATP-binding" evidence="3">
    <location>
        <begin position="1"/>
        <end position="102"/>
    </location>
</feature>
<dbReference type="GO" id="GO:0003676">
    <property type="term" value="F:nucleic acid binding"/>
    <property type="evidence" value="ECO:0007669"/>
    <property type="project" value="InterPro"/>
</dbReference>